<dbReference type="PANTHER" id="PTHR42756">
    <property type="entry name" value="TRANSCRIPTIONAL REGULATOR, MARR"/>
    <property type="match status" value="1"/>
</dbReference>
<organism evidence="9 10">
    <name type="scientific">Mycoplasma marinum</name>
    <dbReference type="NCBI Taxonomy" id="1937190"/>
    <lineage>
        <taxon>Bacteria</taxon>
        <taxon>Bacillati</taxon>
        <taxon>Mycoplasmatota</taxon>
        <taxon>Mollicutes</taxon>
        <taxon>Mycoplasmataceae</taxon>
        <taxon>Mycoplasma</taxon>
    </lineage>
</organism>
<dbReference type="GO" id="GO:0003677">
    <property type="term" value="F:DNA binding"/>
    <property type="evidence" value="ECO:0007669"/>
    <property type="project" value="UniProtKB-KW"/>
</dbReference>
<evidence type="ECO:0000256" key="2">
    <source>
        <dbReference type="ARBA" id="ARBA00023015"/>
    </source>
</evidence>
<dbReference type="OrthoDB" id="5461037at2"/>
<keyword evidence="2" id="KW-0805">Transcription regulation</keyword>
<dbReference type="Pfam" id="PF22381">
    <property type="entry name" value="Staph_reg_Sar_Rot"/>
    <property type="match status" value="1"/>
</dbReference>
<dbReference type="InterPro" id="IPR000835">
    <property type="entry name" value="HTH_MarR-typ"/>
</dbReference>
<sequence>MKLKTHIQKLDLNQEERLSRVLFLIQQNTRRIEEDLIIKRKLNISHRELIYIVFLKDCQGMNMMDICDVMALSKGAFSKAVKALVTKGIVKKKRSKIDTRTSTLLLTKEGERAYGVYNEARQIIHSEIISKIFNEKEVENLYEIADKFIKSEK</sequence>
<evidence type="ECO:0000256" key="7">
    <source>
        <dbReference type="ARBA" id="ARBA00047207"/>
    </source>
</evidence>
<keyword evidence="4" id="KW-0804">Transcription</keyword>
<dbReference type="PROSITE" id="PS50995">
    <property type="entry name" value="HTH_MARR_2"/>
    <property type="match status" value="1"/>
</dbReference>
<gene>
    <name evidence="9" type="ORF">C4B24_01740</name>
</gene>
<evidence type="ECO:0000259" key="8">
    <source>
        <dbReference type="PROSITE" id="PS50995"/>
    </source>
</evidence>
<keyword evidence="3" id="KW-0238">DNA-binding</keyword>
<dbReference type="EMBL" id="PSZO01000006">
    <property type="protein sequence ID" value="TCG11465.1"/>
    <property type="molecule type" value="Genomic_DNA"/>
</dbReference>
<dbReference type="GO" id="GO:0003700">
    <property type="term" value="F:DNA-binding transcription factor activity"/>
    <property type="evidence" value="ECO:0007669"/>
    <property type="project" value="InterPro"/>
</dbReference>
<keyword evidence="10" id="KW-1185">Reference proteome</keyword>
<comment type="caution">
    <text evidence="9">The sequence shown here is derived from an EMBL/GenBank/DDBJ whole genome shotgun (WGS) entry which is preliminary data.</text>
</comment>
<dbReference type="AlphaFoldDB" id="A0A4R0XRG6"/>
<comment type="subcellular location">
    <subcellularLocation>
        <location evidence="1">Cytoplasm</location>
    </subcellularLocation>
</comment>
<evidence type="ECO:0000256" key="1">
    <source>
        <dbReference type="ARBA" id="ARBA00004496"/>
    </source>
</evidence>
<dbReference type="Proteomes" id="UP000294192">
    <property type="component" value="Unassembled WGS sequence"/>
</dbReference>
<dbReference type="GO" id="GO:0005737">
    <property type="term" value="C:cytoplasm"/>
    <property type="evidence" value="ECO:0007669"/>
    <property type="project" value="UniProtKB-SubCell"/>
</dbReference>
<evidence type="ECO:0000256" key="4">
    <source>
        <dbReference type="ARBA" id="ARBA00023163"/>
    </source>
</evidence>
<proteinExistence type="inferred from homology"/>
<dbReference type="InterPro" id="IPR036388">
    <property type="entry name" value="WH-like_DNA-bd_sf"/>
</dbReference>
<evidence type="ECO:0000256" key="3">
    <source>
        <dbReference type="ARBA" id="ARBA00023125"/>
    </source>
</evidence>
<comment type="similarity">
    <text evidence="5">Belongs to the SarZ family.</text>
</comment>
<dbReference type="PANTHER" id="PTHR42756:SF1">
    <property type="entry name" value="TRANSCRIPTIONAL REPRESSOR OF EMRAB OPERON"/>
    <property type="match status" value="1"/>
</dbReference>
<evidence type="ECO:0000256" key="6">
    <source>
        <dbReference type="ARBA" id="ARBA00047188"/>
    </source>
</evidence>
<reference evidence="9 10" key="1">
    <citation type="submission" date="2018-02" db="EMBL/GenBank/DDBJ databases">
        <title>Mycoplasma marinum and Mycoplasma todarodis sp. nov., moderately halophilic and psychrotolerant mycoplasmas isolated from cephalopods.</title>
        <authorList>
            <person name="Viver T."/>
        </authorList>
    </citation>
    <scope>NUCLEOTIDE SEQUENCE [LARGE SCALE GENOMIC DNA]</scope>
    <source>
        <strain evidence="9 10">PE</strain>
    </source>
</reference>
<dbReference type="SMART" id="SM00347">
    <property type="entry name" value="HTH_MARR"/>
    <property type="match status" value="1"/>
</dbReference>
<dbReference type="RefSeq" id="WP_131598750.1">
    <property type="nucleotide sequence ID" value="NZ_PSZO01000006.1"/>
</dbReference>
<dbReference type="InterPro" id="IPR036390">
    <property type="entry name" value="WH_DNA-bd_sf"/>
</dbReference>
<evidence type="ECO:0000256" key="5">
    <source>
        <dbReference type="ARBA" id="ARBA00046337"/>
    </source>
</evidence>
<feature type="domain" description="HTH marR-type" evidence="8">
    <location>
        <begin position="15"/>
        <end position="150"/>
    </location>
</feature>
<dbReference type="InterPro" id="IPR055166">
    <property type="entry name" value="Transc_reg_Sar_Rot_HTH"/>
</dbReference>
<accession>A0A4R0XRG6</accession>
<dbReference type="SUPFAM" id="SSF46785">
    <property type="entry name" value="Winged helix' DNA-binding domain"/>
    <property type="match status" value="1"/>
</dbReference>
<name>A0A4R0XRG6_9MOLU</name>
<evidence type="ECO:0000313" key="9">
    <source>
        <dbReference type="EMBL" id="TCG11465.1"/>
    </source>
</evidence>
<protein>
    <recommendedName>
        <fullName evidence="6">HTH-type transcriptional regulator SarZ</fullName>
    </recommendedName>
    <alternativeName>
        <fullName evidence="7">Staphylococcal accessory regulator Z</fullName>
    </alternativeName>
</protein>
<dbReference type="Gene3D" id="1.10.10.10">
    <property type="entry name" value="Winged helix-like DNA-binding domain superfamily/Winged helix DNA-binding domain"/>
    <property type="match status" value="1"/>
</dbReference>
<evidence type="ECO:0000313" key="10">
    <source>
        <dbReference type="Proteomes" id="UP000294192"/>
    </source>
</evidence>